<dbReference type="AlphaFoldDB" id="A0A4C1SX95"/>
<proteinExistence type="predicted"/>
<name>A0A4C1SX95_EUMVA</name>
<evidence type="ECO:0000313" key="1">
    <source>
        <dbReference type="EMBL" id="GBP06555.1"/>
    </source>
</evidence>
<dbReference type="EMBL" id="BGZK01000023">
    <property type="protein sequence ID" value="GBP06555.1"/>
    <property type="molecule type" value="Genomic_DNA"/>
</dbReference>
<accession>A0A4C1SX95</accession>
<keyword evidence="2" id="KW-1185">Reference proteome</keyword>
<comment type="caution">
    <text evidence="1">The sequence shown here is derived from an EMBL/GenBank/DDBJ whole genome shotgun (WGS) entry which is preliminary data.</text>
</comment>
<organism evidence="1 2">
    <name type="scientific">Eumeta variegata</name>
    <name type="common">Bagworm moth</name>
    <name type="synonym">Eumeta japonica</name>
    <dbReference type="NCBI Taxonomy" id="151549"/>
    <lineage>
        <taxon>Eukaryota</taxon>
        <taxon>Metazoa</taxon>
        <taxon>Ecdysozoa</taxon>
        <taxon>Arthropoda</taxon>
        <taxon>Hexapoda</taxon>
        <taxon>Insecta</taxon>
        <taxon>Pterygota</taxon>
        <taxon>Neoptera</taxon>
        <taxon>Endopterygota</taxon>
        <taxon>Lepidoptera</taxon>
        <taxon>Glossata</taxon>
        <taxon>Ditrysia</taxon>
        <taxon>Tineoidea</taxon>
        <taxon>Psychidae</taxon>
        <taxon>Oiketicinae</taxon>
        <taxon>Eumeta</taxon>
    </lineage>
</organism>
<reference evidence="1 2" key="1">
    <citation type="journal article" date="2019" name="Commun. Biol.">
        <title>The bagworm genome reveals a unique fibroin gene that provides high tensile strength.</title>
        <authorList>
            <person name="Kono N."/>
            <person name="Nakamura H."/>
            <person name="Ohtoshi R."/>
            <person name="Tomita M."/>
            <person name="Numata K."/>
            <person name="Arakawa K."/>
        </authorList>
    </citation>
    <scope>NUCLEOTIDE SEQUENCE [LARGE SCALE GENOMIC DNA]</scope>
</reference>
<evidence type="ECO:0000313" key="2">
    <source>
        <dbReference type="Proteomes" id="UP000299102"/>
    </source>
</evidence>
<gene>
    <name evidence="1" type="ORF">EVAR_92553_1</name>
</gene>
<sequence>MGAWSIDSLRVPFTALRRVKTEKKINDLREGLRLGVTLKSVTLPANTALIDSSSARRVCGRAREHRHLALDVCGWHPLT</sequence>
<protein>
    <submittedName>
        <fullName evidence="1">Uncharacterized protein</fullName>
    </submittedName>
</protein>
<dbReference type="Proteomes" id="UP000299102">
    <property type="component" value="Unassembled WGS sequence"/>
</dbReference>